<proteinExistence type="predicted"/>
<reference evidence="2" key="1">
    <citation type="submission" date="2016-04" db="EMBL/GenBank/DDBJ databases">
        <authorList>
            <person name="Strapagiel D."/>
            <person name="Borowka P."/>
            <person name="Marciniak B."/>
            <person name="Bakula Z."/>
            <person name="Van Ingen J."/>
            <person name="Safianowska A."/>
            <person name="Dziadek J."/>
            <person name="Jagielski T."/>
        </authorList>
    </citation>
    <scope>NUCLEOTIDE SEQUENCE [LARGE SCALE GENOMIC DNA]</scope>
    <source>
        <strain evidence="2">1010001458</strain>
    </source>
</reference>
<dbReference type="Gene3D" id="3.40.50.1380">
    <property type="entry name" value="Methylglyoxal synthase-like domain"/>
    <property type="match status" value="1"/>
</dbReference>
<sequence length="67" mass="7003">MRPSSHGIPLRRSISAVPSVAVNIPCITTVQGASAAVQGIEAGIRGDIGVRSLQELHRAIDSRSADR</sequence>
<dbReference type="Proteomes" id="UP000077342">
    <property type="component" value="Unassembled WGS sequence"/>
</dbReference>
<keyword evidence="2" id="KW-1185">Reference proteome</keyword>
<organism evidence="1 2">
    <name type="scientific">Mycobacterium ostraviense</name>
    <dbReference type="NCBI Taxonomy" id="2738409"/>
    <lineage>
        <taxon>Bacteria</taxon>
        <taxon>Bacillati</taxon>
        <taxon>Actinomycetota</taxon>
        <taxon>Actinomycetes</taxon>
        <taxon>Mycobacteriales</taxon>
        <taxon>Mycobacteriaceae</taxon>
        <taxon>Mycobacterium</taxon>
    </lineage>
</organism>
<evidence type="ECO:0000313" key="2">
    <source>
        <dbReference type="Proteomes" id="UP000077342"/>
    </source>
</evidence>
<gene>
    <name evidence="1" type="ORF">A4G28_27435</name>
</gene>
<dbReference type="EMBL" id="LWCI01000091">
    <property type="protein sequence ID" value="KZS63985.1"/>
    <property type="molecule type" value="Genomic_DNA"/>
</dbReference>
<accession>A0A164BY18</accession>
<dbReference type="AlphaFoldDB" id="A0A164BY18"/>
<dbReference type="SUPFAM" id="SSF52335">
    <property type="entry name" value="Methylglyoxal synthase-like"/>
    <property type="match status" value="1"/>
</dbReference>
<name>A0A164BY18_9MYCO</name>
<evidence type="ECO:0000313" key="1">
    <source>
        <dbReference type="EMBL" id="KZS63985.1"/>
    </source>
</evidence>
<dbReference type="InterPro" id="IPR036914">
    <property type="entry name" value="MGS-like_dom_sf"/>
</dbReference>
<protein>
    <submittedName>
        <fullName evidence="1">Uncharacterized protein</fullName>
    </submittedName>
</protein>
<comment type="caution">
    <text evidence="1">The sequence shown here is derived from an EMBL/GenBank/DDBJ whole genome shotgun (WGS) entry which is preliminary data.</text>
</comment>